<dbReference type="PANTHER" id="PTHR12526:SF630">
    <property type="entry name" value="GLYCOSYLTRANSFERASE"/>
    <property type="match status" value="1"/>
</dbReference>
<organism evidence="3">
    <name type="scientific">Thomasclavelia ramosa</name>
    <dbReference type="NCBI Taxonomy" id="1547"/>
    <lineage>
        <taxon>Bacteria</taxon>
        <taxon>Bacillati</taxon>
        <taxon>Bacillota</taxon>
        <taxon>Erysipelotrichia</taxon>
        <taxon>Erysipelotrichales</taxon>
        <taxon>Coprobacillaceae</taxon>
        <taxon>Thomasclavelia</taxon>
    </lineage>
</organism>
<dbReference type="Gene3D" id="3.40.50.2000">
    <property type="entry name" value="Glycogen Phosphorylase B"/>
    <property type="match status" value="2"/>
</dbReference>
<dbReference type="GO" id="GO:0016757">
    <property type="term" value="F:glycosyltransferase activity"/>
    <property type="evidence" value="ECO:0007669"/>
    <property type="project" value="InterPro"/>
</dbReference>
<proteinExistence type="predicted"/>
<accession>A0A6N2XVR4</accession>
<feature type="domain" description="Glycosyl transferase family 1" evidence="1">
    <location>
        <begin position="208"/>
        <end position="331"/>
    </location>
</feature>
<evidence type="ECO:0000259" key="2">
    <source>
        <dbReference type="Pfam" id="PF13439"/>
    </source>
</evidence>
<dbReference type="PANTHER" id="PTHR12526">
    <property type="entry name" value="GLYCOSYLTRANSFERASE"/>
    <property type="match status" value="1"/>
</dbReference>
<dbReference type="InterPro" id="IPR001296">
    <property type="entry name" value="Glyco_trans_1"/>
</dbReference>
<evidence type="ECO:0000313" key="3">
    <source>
        <dbReference type="EMBL" id="VYT58103.1"/>
    </source>
</evidence>
<feature type="domain" description="Glycosyltransferase subfamily 4-like N-terminal" evidence="2">
    <location>
        <begin position="15"/>
        <end position="143"/>
    </location>
</feature>
<dbReference type="RefSeq" id="WP_156635006.1">
    <property type="nucleotide sequence ID" value="NZ_CACRTL010000003.1"/>
</dbReference>
<dbReference type="EMBL" id="CACRTL010000003">
    <property type="protein sequence ID" value="VYT58103.1"/>
    <property type="molecule type" value="Genomic_DNA"/>
</dbReference>
<name>A0A6N2XVR4_9FIRM</name>
<dbReference type="InterPro" id="IPR028098">
    <property type="entry name" value="Glyco_trans_4-like_N"/>
</dbReference>
<evidence type="ECO:0000259" key="1">
    <source>
        <dbReference type="Pfam" id="PF00534"/>
    </source>
</evidence>
<keyword evidence="3" id="KW-0808">Transferase</keyword>
<dbReference type="Pfam" id="PF13439">
    <property type="entry name" value="Glyco_transf_4"/>
    <property type="match status" value="1"/>
</dbReference>
<dbReference type="AlphaFoldDB" id="A0A6N2XVR4"/>
<dbReference type="CDD" id="cd03801">
    <property type="entry name" value="GT4_PimA-like"/>
    <property type="match status" value="1"/>
</dbReference>
<protein>
    <submittedName>
        <fullName evidence="3">Glycosyl transferases group 1</fullName>
    </submittedName>
</protein>
<sequence length="391" mass="46375">MKIIFTVLTYYPRKDGVQNVTKYLAEGLVKLGHDVTIITSNYRLNAEDKEIYNGVNIERINLYTRFGFNFGNKKEYREMMNSYCDESDVLINVCTQNVFTDLLLKDLSTYKCKKILYKHDIFDFRFSKSNFSSLTSTINKFWKEIRWFFYYKHNGRYFKEYDYVTELHEKCYGYNYFKKHYNIDSVVIENAADDEFFEKKIITEFKKPFDRYIINVSNYDDGKNQKLAIEQFFKSKIDKSFGLVLIGSKKNAYYEFLEDYIKKQRIKYQLNDNEKRVLMLYGIKRELISSYVSNAYLYIMTSKREAYPISLTESMACGVPFITTNVGITRFLFGGVTAVNKEDINYYISLICNNDRLRNVLGKLASQYALDNLRIEDKVLQLEKLIVKESN</sequence>
<gene>
    <name evidence="3" type="ORF">CRLFYP8_00648</name>
</gene>
<dbReference type="SUPFAM" id="SSF53756">
    <property type="entry name" value="UDP-Glycosyltransferase/glycogen phosphorylase"/>
    <property type="match status" value="1"/>
</dbReference>
<dbReference type="Pfam" id="PF00534">
    <property type="entry name" value="Glycos_transf_1"/>
    <property type="match status" value="1"/>
</dbReference>
<reference evidence="3" key="1">
    <citation type="submission" date="2019-11" db="EMBL/GenBank/DDBJ databases">
        <authorList>
            <person name="Feng L."/>
        </authorList>
    </citation>
    <scope>NUCLEOTIDE SEQUENCE</scope>
    <source>
        <strain evidence="3">CramosumLFYP8</strain>
    </source>
</reference>